<reference evidence="2" key="1">
    <citation type="journal article" date="2020" name="Stud. Mycol.">
        <title>101 Dothideomycetes genomes: a test case for predicting lifestyles and emergence of pathogens.</title>
        <authorList>
            <person name="Haridas S."/>
            <person name="Albert R."/>
            <person name="Binder M."/>
            <person name="Bloem J."/>
            <person name="Labutti K."/>
            <person name="Salamov A."/>
            <person name="Andreopoulos B."/>
            <person name="Baker S."/>
            <person name="Barry K."/>
            <person name="Bills G."/>
            <person name="Bluhm B."/>
            <person name="Cannon C."/>
            <person name="Castanera R."/>
            <person name="Culley D."/>
            <person name="Daum C."/>
            <person name="Ezra D."/>
            <person name="Gonzalez J."/>
            <person name="Henrissat B."/>
            <person name="Kuo A."/>
            <person name="Liang C."/>
            <person name="Lipzen A."/>
            <person name="Lutzoni F."/>
            <person name="Magnuson J."/>
            <person name="Mondo S."/>
            <person name="Nolan M."/>
            <person name="Ohm R."/>
            <person name="Pangilinan J."/>
            <person name="Park H.-J."/>
            <person name="Ramirez L."/>
            <person name="Alfaro M."/>
            <person name="Sun H."/>
            <person name="Tritt A."/>
            <person name="Yoshinaga Y."/>
            <person name="Zwiers L.-H."/>
            <person name="Turgeon B."/>
            <person name="Goodwin S."/>
            <person name="Spatafora J."/>
            <person name="Crous P."/>
            <person name="Grigoriev I."/>
        </authorList>
    </citation>
    <scope>NUCLEOTIDE SEQUENCE</scope>
    <source>
        <strain evidence="2">CBS 113818</strain>
    </source>
</reference>
<dbReference type="SUPFAM" id="SSF48239">
    <property type="entry name" value="Terpenoid cyclases/Protein prenyltransferases"/>
    <property type="match status" value="1"/>
</dbReference>
<gene>
    <name evidence="2" type="ORF">CC86DRAFT_397733</name>
</gene>
<dbReference type="GO" id="GO:0000287">
    <property type="term" value="F:magnesium ion binding"/>
    <property type="evidence" value="ECO:0007669"/>
    <property type="project" value="TreeGrafter"/>
</dbReference>
<keyword evidence="3" id="KW-1185">Reference proteome</keyword>
<sequence>MDFGSFSPSLYDTAWLAMITMEDEPTARLFPQCLGLLLQSQQPDGTWPSYASLTDGILVSLAALLSIATVRARSSVSAGEDLTYTRCIERGVVGLNKLLQSWDVGKLVHVGFELLTTSLMRQLEELSIALAFPGQANLTRLHFEKMRNVSPELLYGPNQTTLLHSVEAFVGVIEFEKIRHHCSAASGIFGSPAATAAYLIHSPEWDHEAERYLRKTVAAYGDTGEVPSAFPTPLFEMSWAFSSMLSPIINMPSLSGTDLSGIGLLFQKVLDQQGSLVGFAPGILEDADDTARCLIMLMRLRRLGYEVTANVAPLVEKFEADTCFKTYELESALSFSANCNVVLALLEAEDDATRKYAPQIEKALTTLLDTLGSGSRDIADKWNVSSEYSAMLFIEVMVVALELHDTGHLRTLPQAIFAYRIPRTICRIVSQLLAGQKSDGSWNQSLEVTSYGVLGLSHALRLPWASSICAYLSGQIAKATGFLETAYPKTKNRDYLWIEKTTYQSSLLRMAYCSMALHTTTTTKKWTKLLIETFSYISSQTSGMKKLFANLPLLAEVPEPLLDLILVEAKYHTCDLAAGTHSILATTDSSAKKTKYVGYVSVIWLLGNQINNQSLSAGVVSEMLRCSQLTYQMDYYMETTIAGLSREQAAFLGSWIQGECDAMKAAVCRNGIGEGVRYGEASVTDVNGDDHLSTMIPVQTTLRKFMHYMMHHPSVLRSPPLIRHHLATDLSAYLLAHMRQNSDNTRTSFWSLPSYFSWARSTGADHTSCPLAFRFFTCLISNSGRDFATAQAQYYASSVAHHLATMCRQYNDYGSIARDAEERNLNSVDFPEFRAAGCSTVEMNGDQANGEAMEEAKRKLMALAEFERKLMKLSFKALQEVAASREVMEHIKVLIDVTDLFGQLYVAKDVGIPFKNSKPNY</sequence>
<organism evidence="2 3">
    <name type="scientific">Ophiobolus disseminans</name>
    <dbReference type="NCBI Taxonomy" id="1469910"/>
    <lineage>
        <taxon>Eukaryota</taxon>
        <taxon>Fungi</taxon>
        <taxon>Dikarya</taxon>
        <taxon>Ascomycota</taxon>
        <taxon>Pezizomycotina</taxon>
        <taxon>Dothideomycetes</taxon>
        <taxon>Pleosporomycetidae</taxon>
        <taxon>Pleosporales</taxon>
        <taxon>Pleosporineae</taxon>
        <taxon>Phaeosphaeriaceae</taxon>
        <taxon>Ophiobolus</taxon>
    </lineage>
</organism>
<dbReference type="Proteomes" id="UP000799424">
    <property type="component" value="Unassembled WGS sequence"/>
</dbReference>
<dbReference type="GO" id="GO:0016102">
    <property type="term" value="P:diterpenoid biosynthetic process"/>
    <property type="evidence" value="ECO:0007669"/>
    <property type="project" value="TreeGrafter"/>
</dbReference>
<dbReference type="InterPro" id="IPR008930">
    <property type="entry name" value="Terpenoid_cyclase/PrenylTrfase"/>
</dbReference>
<accession>A0A6A6ZIC9</accession>
<evidence type="ECO:0000313" key="2">
    <source>
        <dbReference type="EMBL" id="KAF2820882.1"/>
    </source>
</evidence>
<dbReference type="OrthoDB" id="2343925at2759"/>
<dbReference type="InterPro" id="IPR008949">
    <property type="entry name" value="Isoprenoid_synthase_dom_sf"/>
</dbReference>
<evidence type="ECO:0008006" key="4">
    <source>
        <dbReference type="Google" id="ProtNLM"/>
    </source>
</evidence>
<evidence type="ECO:0000313" key="3">
    <source>
        <dbReference type="Proteomes" id="UP000799424"/>
    </source>
</evidence>
<proteinExistence type="inferred from homology"/>
<dbReference type="GO" id="GO:0010333">
    <property type="term" value="F:terpene synthase activity"/>
    <property type="evidence" value="ECO:0007669"/>
    <property type="project" value="InterPro"/>
</dbReference>
<comment type="similarity">
    <text evidence="1">Belongs to the terpene synthase family.</text>
</comment>
<dbReference type="PANTHER" id="PTHR31739:SF25">
    <property type="entry name" value="(E,E)-GERANYLLINALOOL SYNTHASE"/>
    <property type="match status" value="1"/>
</dbReference>
<name>A0A6A6ZIC9_9PLEO</name>
<dbReference type="AlphaFoldDB" id="A0A6A6ZIC9"/>
<dbReference type="InterPro" id="IPR050148">
    <property type="entry name" value="Terpene_synthase-like"/>
</dbReference>
<protein>
    <recommendedName>
        <fullName evidence="4">Ent-kaurene synthase</fullName>
    </recommendedName>
</protein>
<dbReference type="PANTHER" id="PTHR31739">
    <property type="entry name" value="ENT-COPALYL DIPHOSPHATE SYNTHASE, CHLOROPLASTIC"/>
    <property type="match status" value="1"/>
</dbReference>
<dbReference type="EMBL" id="MU006239">
    <property type="protein sequence ID" value="KAF2820882.1"/>
    <property type="molecule type" value="Genomic_DNA"/>
</dbReference>
<evidence type="ECO:0000256" key="1">
    <source>
        <dbReference type="ARBA" id="ARBA00006333"/>
    </source>
</evidence>
<dbReference type="Gene3D" id="1.50.10.20">
    <property type="match status" value="1"/>
</dbReference>
<dbReference type="Gene3D" id="1.50.10.160">
    <property type="match status" value="1"/>
</dbReference>
<dbReference type="Gene3D" id="1.10.600.10">
    <property type="entry name" value="Farnesyl Diphosphate Synthase"/>
    <property type="match status" value="1"/>
</dbReference>